<dbReference type="InterPro" id="IPR020845">
    <property type="entry name" value="AMP-binding_CS"/>
</dbReference>
<evidence type="ECO:0000313" key="9">
    <source>
        <dbReference type="Proteomes" id="UP000216998"/>
    </source>
</evidence>
<dbReference type="Gene3D" id="3.30.300.30">
    <property type="match status" value="1"/>
</dbReference>
<organism evidence="8 9">
    <name type="scientific">Niveispirillum lacus</name>
    <dbReference type="NCBI Taxonomy" id="1981099"/>
    <lineage>
        <taxon>Bacteria</taxon>
        <taxon>Pseudomonadati</taxon>
        <taxon>Pseudomonadota</taxon>
        <taxon>Alphaproteobacteria</taxon>
        <taxon>Rhodospirillales</taxon>
        <taxon>Azospirillaceae</taxon>
        <taxon>Niveispirillum</taxon>
    </lineage>
</organism>
<evidence type="ECO:0000256" key="1">
    <source>
        <dbReference type="ARBA" id="ARBA00006432"/>
    </source>
</evidence>
<comment type="catalytic activity">
    <reaction evidence="3">
        <text>3-(methylsulfanyl)propanoate + ATP + CoA = 3-(methylsulfanyl)propanoyl-CoA + AMP + diphosphate</text>
        <dbReference type="Rhea" id="RHEA:43052"/>
        <dbReference type="ChEBI" id="CHEBI:30616"/>
        <dbReference type="ChEBI" id="CHEBI:33019"/>
        <dbReference type="ChEBI" id="CHEBI:49016"/>
        <dbReference type="ChEBI" id="CHEBI:57287"/>
        <dbReference type="ChEBI" id="CHEBI:82815"/>
        <dbReference type="ChEBI" id="CHEBI:456215"/>
        <dbReference type="EC" id="6.2.1.44"/>
    </reaction>
    <physiologicalReaction direction="left-to-right" evidence="3">
        <dbReference type="Rhea" id="RHEA:43053"/>
    </physiologicalReaction>
</comment>
<dbReference type="AlphaFoldDB" id="A0A255Z4E4"/>
<evidence type="ECO:0000313" key="8">
    <source>
        <dbReference type="EMBL" id="OYQ35520.1"/>
    </source>
</evidence>
<keyword evidence="2 8" id="KW-0436">Ligase</keyword>
<reference evidence="8 9" key="1">
    <citation type="submission" date="2017-07" db="EMBL/GenBank/DDBJ databases">
        <title>Niveispirillum cyanobacteriorum sp. nov., isolated from cyanobacterial aggregates in a eutrophic lake.</title>
        <authorList>
            <person name="Cai H."/>
        </authorList>
    </citation>
    <scope>NUCLEOTIDE SEQUENCE [LARGE SCALE GENOMIC DNA]</scope>
    <source>
        <strain evidence="9">TH1-14</strain>
    </source>
</reference>
<dbReference type="PROSITE" id="PS00455">
    <property type="entry name" value="AMP_BINDING"/>
    <property type="match status" value="1"/>
</dbReference>
<dbReference type="Gene3D" id="3.40.50.12780">
    <property type="entry name" value="N-terminal domain of ligase-like"/>
    <property type="match status" value="1"/>
</dbReference>
<dbReference type="CDD" id="cd17631">
    <property type="entry name" value="FACL_FadD13-like"/>
    <property type="match status" value="1"/>
</dbReference>
<proteinExistence type="inferred from homology"/>
<sequence length="494" mass="53197">MIPCIFDITAKRAELAGSDIALEEVASGRTVTYAGLDERAARAAGLLLSLGIGAGDRVAILCRNRIEFFELLFACAKMGAILVPLNWRMPAAEIRPLLADCTPGLLIFGEDDAGVAAELAADVPALLGLDVGYVDQRDQSPCHPGRRQWPADGIWYLLYTSGTTGKPKAVIYTFTMAMVNYINISQPIGLTGRDTTLNFLPLFHTAGINLHTLPTLIVGGRVLIMPGFDADVMLDLVAAGRIDAMFGVPAVYQMLAMHPRFASVDLTRLRSWGCGGAPLPDLLVQRFLERGVRVCNGMGMTETGPTAFIMDPNRVAEKIGSVGKPQVLAGIRIVGPDGLDVEPGQAGELWFGGPGITPGYWNRPDATAAAFSADGWLKSGDLARCDADGFYYIVGRIKEMFISGGENVYPAEVENVLAQHPAILEAAVIGIPDEKWGEVGQAHILLRPGQTLPSTEDLTRYCRERLAPFKVPKRFVAVADFPRTAAGKVQKHRL</sequence>
<evidence type="ECO:0000256" key="5">
    <source>
        <dbReference type="ARBA" id="ARBA00067668"/>
    </source>
</evidence>
<gene>
    <name evidence="8" type="ORF">CHU95_07255</name>
</gene>
<dbReference type="EC" id="6.2.1.44" evidence="4"/>
<dbReference type="FunFam" id="3.30.300.30:FF:000008">
    <property type="entry name" value="2,3-dihydroxybenzoate-AMP ligase"/>
    <property type="match status" value="1"/>
</dbReference>
<dbReference type="Proteomes" id="UP000216998">
    <property type="component" value="Unassembled WGS sequence"/>
</dbReference>
<dbReference type="GO" id="GO:0016878">
    <property type="term" value="F:acid-thiol ligase activity"/>
    <property type="evidence" value="ECO:0007669"/>
    <property type="project" value="UniProtKB-ARBA"/>
</dbReference>
<dbReference type="EMBL" id="NOXU01000025">
    <property type="protein sequence ID" value="OYQ35520.1"/>
    <property type="molecule type" value="Genomic_DNA"/>
</dbReference>
<dbReference type="PANTHER" id="PTHR43767">
    <property type="entry name" value="LONG-CHAIN-FATTY-ACID--COA LIGASE"/>
    <property type="match status" value="1"/>
</dbReference>
<evidence type="ECO:0000256" key="2">
    <source>
        <dbReference type="ARBA" id="ARBA00022598"/>
    </source>
</evidence>
<evidence type="ECO:0000259" key="6">
    <source>
        <dbReference type="Pfam" id="PF00501"/>
    </source>
</evidence>
<dbReference type="InterPro" id="IPR042099">
    <property type="entry name" value="ANL_N_sf"/>
</dbReference>
<dbReference type="InterPro" id="IPR050237">
    <property type="entry name" value="ATP-dep_AMP-bd_enzyme"/>
</dbReference>
<protein>
    <recommendedName>
        <fullName evidence="5">3-methylmercaptopropionyl-CoA ligase</fullName>
        <ecNumber evidence="4">6.2.1.44</ecNumber>
    </recommendedName>
</protein>
<keyword evidence="9" id="KW-1185">Reference proteome</keyword>
<dbReference type="InterPro" id="IPR025110">
    <property type="entry name" value="AMP-bd_C"/>
</dbReference>
<dbReference type="OrthoDB" id="9803968at2"/>
<evidence type="ECO:0000256" key="3">
    <source>
        <dbReference type="ARBA" id="ARBA00051915"/>
    </source>
</evidence>
<dbReference type="InterPro" id="IPR045851">
    <property type="entry name" value="AMP-bd_C_sf"/>
</dbReference>
<dbReference type="RefSeq" id="WP_094455225.1">
    <property type="nucleotide sequence ID" value="NZ_NOXU01000025.1"/>
</dbReference>
<evidence type="ECO:0000259" key="7">
    <source>
        <dbReference type="Pfam" id="PF13193"/>
    </source>
</evidence>
<name>A0A255Z4E4_9PROT</name>
<dbReference type="PANTHER" id="PTHR43767:SF1">
    <property type="entry name" value="NONRIBOSOMAL PEPTIDE SYNTHASE PES1 (EUROFUNG)-RELATED"/>
    <property type="match status" value="1"/>
</dbReference>
<comment type="caution">
    <text evidence="8">The sequence shown here is derived from an EMBL/GenBank/DDBJ whole genome shotgun (WGS) entry which is preliminary data.</text>
</comment>
<accession>A0A255Z4E4</accession>
<dbReference type="Pfam" id="PF13193">
    <property type="entry name" value="AMP-binding_C"/>
    <property type="match status" value="1"/>
</dbReference>
<comment type="similarity">
    <text evidence="1">Belongs to the ATP-dependent AMP-binding enzyme family.</text>
</comment>
<dbReference type="InterPro" id="IPR000873">
    <property type="entry name" value="AMP-dep_synth/lig_dom"/>
</dbReference>
<feature type="domain" description="AMP-binding enzyme C-terminal" evidence="7">
    <location>
        <begin position="412"/>
        <end position="488"/>
    </location>
</feature>
<feature type="domain" description="AMP-dependent synthetase/ligase" evidence="6">
    <location>
        <begin position="13"/>
        <end position="361"/>
    </location>
</feature>
<dbReference type="Pfam" id="PF00501">
    <property type="entry name" value="AMP-binding"/>
    <property type="match status" value="1"/>
</dbReference>
<dbReference type="SUPFAM" id="SSF56801">
    <property type="entry name" value="Acetyl-CoA synthetase-like"/>
    <property type="match status" value="1"/>
</dbReference>
<evidence type="ECO:0000256" key="4">
    <source>
        <dbReference type="ARBA" id="ARBA00066616"/>
    </source>
</evidence>